<dbReference type="EMBL" id="VTPC01089756">
    <property type="protein sequence ID" value="KAF2885707.1"/>
    <property type="molecule type" value="Genomic_DNA"/>
</dbReference>
<evidence type="ECO:0000313" key="1">
    <source>
        <dbReference type="EMBL" id="KAF2885707.1"/>
    </source>
</evidence>
<dbReference type="AlphaFoldDB" id="A0A8K0CI50"/>
<evidence type="ECO:0000313" key="2">
    <source>
        <dbReference type="Proteomes" id="UP000801492"/>
    </source>
</evidence>
<proteinExistence type="predicted"/>
<keyword evidence="2" id="KW-1185">Reference proteome</keyword>
<gene>
    <name evidence="1" type="ORF">ILUMI_20480</name>
</gene>
<accession>A0A8K0CI50</accession>
<reference evidence="1" key="1">
    <citation type="submission" date="2019-08" db="EMBL/GenBank/DDBJ databases">
        <title>The genome of the North American firefly Photinus pyralis.</title>
        <authorList>
            <consortium name="Photinus pyralis genome working group"/>
            <person name="Fallon T.R."/>
            <person name="Sander Lower S.E."/>
            <person name="Weng J.-K."/>
        </authorList>
    </citation>
    <scope>NUCLEOTIDE SEQUENCE</scope>
    <source>
        <strain evidence="1">TRF0915ILg1</strain>
        <tissue evidence="1">Whole body</tissue>
    </source>
</reference>
<dbReference type="Proteomes" id="UP000801492">
    <property type="component" value="Unassembled WGS sequence"/>
</dbReference>
<name>A0A8K0CI50_IGNLU</name>
<organism evidence="1 2">
    <name type="scientific">Ignelater luminosus</name>
    <name type="common">Cucubano</name>
    <name type="synonym">Pyrophorus luminosus</name>
    <dbReference type="NCBI Taxonomy" id="2038154"/>
    <lineage>
        <taxon>Eukaryota</taxon>
        <taxon>Metazoa</taxon>
        <taxon>Ecdysozoa</taxon>
        <taxon>Arthropoda</taxon>
        <taxon>Hexapoda</taxon>
        <taxon>Insecta</taxon>
        <taxon>Pterygota</taxon>
        <taxon>Neoptera</taxon>
        <taxon>Endopterygota</taxon>
        <taxon>Coleoptera</taxon>
        <taxon>Polyphaga</taxon>
        <taxon>Elateriformia</taxon>
        <taxon>Elateroidea</taxon>
        <taxon>Elateridae</taxon>
        <taxon>Agrypninae</taxon>
        <taxon>Pyrophorini</taxon>
        <taxon>Ignelater</taxon>
    </lineage>
</organism>
<comment type="caution">
    <text evidence="1">The sequence shown here is derived from an EMBL/GenBank/DDBJ whole genome shotgun (WGS) entry which is preliminary data.</text>
</comment>
<protein>
    <submittedName>
        <fullName evidence="1">Uncharacterized protein</fullName>
    </submittedName>
</protein>
<sequence length="75" mass="8489">MMEVSESDEDFTVTPPDISEAATRDELMRMTADDIEDMDAVLIVKVPYSKTEIQRTFKVILNSIESMQPPSKSSF</sequence>
<dbReference type="OrthoDB" id="6782577at2759"/>